<evidence type="ECO:0000256" key="1">
    <source>
        <dbReference type="SAM" id="MobiDB-lite"/>
    </source>
</evidence>
<proteinExistence type="predicted"/>
<feature type="region of interest" description="Disordered" evidence="1">
    <location>
        <begin position="1"/>
        <end position="22"/>
    </location>
</feature>
<keyword evidence="2" id="KW-0812">Transmembrane</keyword>
<sequence>MGDPREPPEGTPDGGSGNEDEYRSVVFDESFVRAARIQELSARERLGSNYSRAVRSRVGLGPFGSLPRQAVALLLLVVLAFAAAVYFGVSSPRRQAAQPTGNQLTVSLVALSPSSAVTGVDPKNPFAGLPTGYADGAAGLGTPSGTATAHFTRTEVTRALDTVQRFLVTSSLSPAGLVQGETGEVRSLVTLGEQAQYDQSFGTPRDDQHHAATGWLVRFDPGQVALADNAVKVTGSMRVAEADSGTLEVTTDHTFVYALRPAGTDVSAPVSLFSVRRELRFEFDRSDIGAARLRLVDSVLQSGPTSCGAQLADHLQPILATPGAASSTPPAVDPADHSRPAWQLCGTLGRITG</sequence>
<gene>
    <name evidence="3" type="ORF">FB465_2324</name>
</gene>
<evidence type="ECO:0000256" key="2">
    <source>
        <dbReference type="SAM" id="Phobius"/>
    </source>
</evidence>
<dbReference type="Proteomes" id="UP000318416">
    <property type="component" value="Unassembled WGS sequence"/>
</dbReference>
<dbReference type="AlphaFoldDB" id="A0A561ENY3"/>
<dbReference type="OrthoDB" id="3848547at2"/>
<name>A0A561ENY3_9ACTN</name>
<keyword evidence="4" id="KW-1185">Reference proteome</keyword>
<organism evidence="3 4">
    <name type="scientific">Kitasatospora atroaurantiaca</name>
    <dbReference type="NCBI Taxonomy" id="285545"/>
    <lineage>
        <taxon>Bacteria</taxon>
        <taxon>Bacillati</taxon>
        <taxon>Actinomycetota</taxon>
        <taxon>Actinomycetes</taxon>
        <taxon>Kitasatosporales</taxon>
        <taxon>Streptomycetaceae</taxon>
        <taxon>Kitasatospora</taxon>
    </lineage>
</organism>
<dbReference type="RefSeq" id="WP_145790001.1">
    <property type="nucleotide sequence ID" value="NZ_BAAABR010000030.1"/>
</dbReference>
<protein>
    <submittedName>
        <fullName evidence="3">Uncharacterized protein</fullName>
    </submittedName>
</protein>
<keyword evidence="2" id="KW-1133">Transmembrane helix</keyword>
<keyword evidence="2" id="KW-0472">Membrane</keyword>
<accession>A0A561ENY3</accession>
<evidence type="ECO:0000313" key="4">
    <source>
        <dbReference type="Proteomes" id="UP000318416"/>
    </source>
</evidence>
<comment type="caution">
    <text evidence="3">The sequence shown here is derived from an EMBL/GenBank/DDBJ whole genome shotgun (WGS) entry which is preliminary data.</text>
</comment>
<feature type="transmembrane region" description="Helical" evidence="2">
    <location>
        <begin position="70"/>
        <end position="89"/>
    </location>
</feature>
<reference evidence="3 4" key="1">
    <citation type="submission" date="2019-06" db="EMBL/GenBank/DDBJ databases">
        <title>Sequencing the genomes of 1000 actinobacteria strains.</title>
        <authorList>
            <person name="Klenk H.-P."/>
        </authorList>
    </citation>
    <scope>NUCLEOTIDE SEQUENCE [LARGE SCALE GENOMIC DNA]</scope>
    <source>
        <strain evidence="3 4">DSM 41649</strain>
    </source>
</reference>
<dbReference type="EMBL" id="VIVR01000001">
    <property type="protein sequence ID" value="TWE17312.1"/>
    <property type="molecule type" value="Genomic_DNA"/>
</dbReference>
<evidence type="ECO:0000313" key="3">
    <source>
        <dbReference type="EMBL" id="TWE17312.1"/>
    </source>
</evidence>